<feature type="compositionally biased region" description="Basic and acidic residues" evidence="9">
    <location>
        <begin position="1737"/>
        <end position="1750"/>
    </location>
</feature>
<evidence type="ECO:0000256" key="7">
    <source>
        <dbReference type="ARBA" id="ARBA00023242"/>
    </source>
</evidence>
<evidence type="ECO:0000256" key="6">
    <source>
        <dbReference type="ARBA" id="ARBA00023163"/>
    </source>
</evidence>
<feature type="region of interest" description="Disordered" evidence="9">
    <location>
        <begin position="1"/>
        <end position="21"/>
    </location>
</feature>
<dbReference type="RefSeq" id="XP_016659139.1">
    <property type="nucleotide sequence ID" value="XM_016803650.2"/>
</dbReference>
<feature type="region of interest" description="Disordered" evidence="9">
    <location>
        <begin position="1664"/>
        <end position="1750"/>
    </location>
</feature>
<dbReference type="EnsemblMetazoa" id="XM_029491506.1">
    <property type="protein sequence ID" value="XP_029347366.1"/>
    <property type="gene ID" value="LOC100167834"/>
</dbReference>
<dbReference type="Proteomes" id="UP000007819">
    <property type="component" value="Chromosome A3"/>
</dbReference>
<keyword evidence="13" id="KW-1185">Reference proteome</keyword>
<evidence type="ECO:0000256" key="5">
    <source>
        <dbReference type="ARBA" id="ARBA00023015"/>
    </source>
</evidence>
<keyword evidence="4" id="KW-0862">Zinc</keyword>
<feature type="compositionally biased region" description="Basic residues" evidence="9">
    <location>
        <begin position="1176"/>
        <end position="1198"/>
    </location>
</feature>
<name>A0A8R2JVP1_ACYPI</name>
<dbReference type="InterPro" id="IPR036575">
    <property type="entry name" value="TFIIS_cen_dom_sf"/>
</dbReference>
<dbReference type="InterPro" id="IPR019787">
    <property type="entry name" value="Znf_PHD-finger"/>
</dbReference>
<dbReference type="PANTHER" id="PTHR11477">
    <property type="entry name" value="TRANSCRIPTION FACTOR S-II ZINC FINGER DOMAIN-CONTAINING PROTEIN"/>
    <property type="match status" value="1"/>
</dbReference>
<dbReference type="InterPro" id="IPR001965">
    <property type="entry name" value="Znf_PHD"/>
</dbReference>
<dbReference type="PROSITE" id="PS01359">
    <property type="entry name" value="ZF_PHD_1"/>
    <property type="match status" value="1"/>
</dbReference>
<dbReference type="EnsemblMetazoa" id="XM_016803650.2">
    <property type="protein sequence ID" value="XP_016659139.1"/>
    <property type="gene ID" value="LOC100167834"/>
</dbReference>
<sequence length="1750" mass="199027">MSCSKITEKADEEPEDEEADDTLVVVVKPDGTVAIDQETFNRVLESKKETMNIIHFENNSNKGITTNPENGEPEINLTVQGFYPSISTKTFLSQANENSDITTNTIYLDHCYYKDCPPETNICSPRITLSTGIQHITSELKKSNIVDEIEEIEEITVSVDENIKPGIPSITVPNNAPESNLLNNKKMLNLRVGKNEKPKTKGPISLKNTITKKKPDEIQSNQNGDKARATKTVKRLVPTKIYHQVRPSVQIKNNRQKKSDVIVDKVLLQANELIRQSSIEPKKYIQNQLMFKKNKDKIGIIENSVDSLSAPQKHVTQLLDAPELFSSPDIILDDTKTSIQTVNNELDSKINVIDKIDDITTIDNLISNTTKDIEQVIVNKEETGRARKLSSRMKDNPVEITVTKTVEDILNDISSKIANQTEIIDEENLIDELADLNEDLNSSNFVAPSNSSHDLMNKLLSDDSLNHSGKNDSITSVTDDKPKGPTIVVYGKSGRIVTLPPIEIPKTRSLVKKENLDASIKEQGRQRRSSENSKSINDYSEESDTDREGNMTSEDDPHRLWCVCRKPHNNRFMICCDTCEDWFHGKCVGITKALGEQMEARGVEWNCPPCKKKRTEDARKKSEEDKAKKLEEEKAKKLEEDKAKKLEEEKAKKLEEDKAKKLEEEKAKKLEEDKAKKLAEEKKKLPSLKSPIKNSETKVIKIQPQLQQKCVQCKKNIEDVAVGLFCKEICLEKHIEESVAAIKACCTSDSPDIILFDKKNSRLITGEQAPKLTNLKQWMKENPAFQILKPSGPKTNINKPSSKPQTNSKSTTNAFKCLKKENENRLKRPAISPDKHKAKEMKREFDVSELLQPDKIKLVFVKKESPKSILPKKEHTKHTTPQKEPNKHTTSQKEPNKHTTPQKEPNKYTTQKEPNKHTILQKEPIKPAIPQKEPIKPAIPQKESSKCIQPVSQIKTTSLSKINAVQKVIKKKPEPVKEIFNEKKGEEQLRSNVRKSLLESLSSRISEEPELKTAEQDLEELILKIEEELYNQFSKVDQKYKTKYRSLLFNIKDPKNLNFFKKIMFKWVTPYQLVRMTADEMASQELAEWRERENKHQIEMIRKTELDMMNQPKALLMKTHKGEEIIESRDNKETIVSEFNPDIKVEEKKPHILLKLTKEKKKSKYKERSSSGERDRRHHKSSRNRHKSHKDKKRRSRDRSKSRDTKNKKVEKNKVIETVAEPVTNNTEVRKDEDISDREPSSTVVIATPPRMEDEVCPIWKGTINFTDVARCNVTMSQLSGNVIGLEEELTLTVLECVGRIKQQTVWEYMGKLKKTGTKDIIVTKLSASGMEQQMSYLSLYQYLSAKNRIAVIDSKPFPNIKDFYLYPLGSHSPIPQVLLPLDGPGIDDYRTHLLLGIIVRNSKKNWVPSWQPSENNYVLPDINDTLALPHLKPAFPTSSQDSYSPKESYTPPRSPTNKILSLPTPVLPLSSVLTDDDLPYIPGEEEPYSPVDEDVPSLSDDINIAASIEQQMEELTRKIEKEKLVIQMMTAGSQNSILLDDDSQDLDEEVYSPTSELAPLTTEIQLPSNIKDILSSINTKELLSTETENSKATTDVEKKCRDPRQRISTAEPPPPGLEDEFTPPCNPDISLPPPHFSTPYMQPINYIAPIPYPYPPPGYIPDAYPNQYGPQQPPPPPPAMVLDQGKYNSYNQPGYAYNTVQYQPPLPPSYPKTKKGSGFWGHGSSKNEPKKKKFKKSGDRRDKGSWRRM</sequence>
<feature type="compositionally biased region" description="Basic and acidic residues" evidence="9">
    <location>
        <begin position="515"/>
        <end position="531"/>
    </location>
</feature>
<evidence type="ECO:0000313" key="13">
    <source>
        <dbReference type="Proteomes" id="UP000007819"/>
    </source>
</evidence>
<evidence type="ECO:0000259" key="11">
    <source>
        <dbReference type="PROSITE" id="PS51321"/>
    </source>
</evidence>
<feature type="region of interest" description="Disordered" evidence="9">
    <location>
        <begin position="614"/>
        <end position="640"/>
    </location>
</feature>
<feature type="compositionally biased region" description="Basic and acidic residues" evidence="9">
    <location>
        <begin position="1595"/>
        <end position="1606"/>
    </location>
</feature>
<dbReference type="RefSeq" id="XP_029347367.1">
    <property type="nucleotide sequence ID" value="XM_029491507.1"/>
</dbReference>
<dbReference type="SUPFAM" id="SSF57903">
    <property type="entry name" value="FYVE/PHD zinc finger"/>
    <property type="match status" value="1"/>
</dbReference>
<feature type="compositionally biased region" description="Polar residues" evidence="9">
    <location>
        <begin position="888"/>
        <end position="912"/>
    </location>
</feature>
<dbReference type="SUPFAM" id="SSF46942">
    <property type="entry name" value="Elongation factor TFIIS domain 2"/>
    <property type="match status" value="1"/>
</dbReference>
<evidence type="ECO:0000256" key="9">
    <source>
        <dbReference type="SAM" id="MobiDB-lite"/>
    </source>
</evidence>
<evidence type="ECO:0008006" key="14">
    <source>
        <dbReference type="Google" id="ProtNLM"/>
    </source>
</evidence>
<organism evidence="12 13">
    <name type="scientific">Acyrthosiphon pisum</name>
    <name type="common">Pea aphid</name>
    <dbReference type="NCBI Taxonomy" id="7029"/>
    <lineage>
        <taxon>Eukaryota</taxon>
        <taxon>Metazoa</taxon>
        <taxon>Ecdysozoa</taxon>
        <taxon>Arthropoda</taxon>
        <taxon>Hexapoda</taxon>
        <taxon>Insecta</taxon>
        <taxon>Pterygota</taxon>
        <taxon>Neoptera</taxon>
        <taxon>Paraneoptera</taxon>
        <taxon>Hemiptera</taxon>
        <taxon>Sternorrhyncha</taxon>
        <taxon>Aphidomorpha</taxon>
        <taxon>Aphidoidea</taxon>
        <taxon>Aphididae</taxon>
        <taxon>Macrosiphini</taxon>
        <taxon>Acyrthosiphon</taxon>
    </lineage>
</organism>
<dbReference type="GO" id="GO:0005634">
    <property type="term" value="C:nucleus"/>
    <property type="evidence" value="ECO:0007669"/>
    <property type="project" value="UniProtKB-SubCell"/>
</dbReference>
<keyword evidence="7" id="KW-0539">Nucleus</keyword>
<dbReference type="GO" id="GO:0008270">
    <property type="term" value="F:zinc ion binding"/>
    <property type="evidence" value="ECO:0007669"/>
    <property type="project" value="UniProtKB-KW"/>
</dbReference>
<feature type="region of interest" description="Disordered" evidence="9">
    <location>
        <begin position="515"/>
        <end position="556"/>
    </location>
</feature>
<feature type="region of interest" description="Disordered" evidence="9">
    <location>
        <begin position="787"/>
        <end position="840"/>
    </location>
</feature>
<feature type="region of interest" description="Disordered" evidence="9">
    <location>
        <begin position="867"/>
        <end position="927"/>
    </location>
</feature>
<dbReference type="PROSITE" id="PS51321">
    <property type="entry name" value="TFIIS_CENTRAL"/>
    <property type="match status" value="1"/>
</dbReference>
<feature type="region of interest" description="Disordered" evidence="9">
    <location>
        <begin position="1584"/>
        <end position="1625"/>
    </location>
</feature>
<keyword evidence="2" id="KW-0479">Metal-binding</keyword>
<feature type="region of interest" description="Disordered" evidence="9">
    <location>
        <begin position="1431"/>
        <end position="1460"/>
    </location>
</feature>
<dbReference type="Gene3D" id="3.30.40.10">
    <property type="entry name" value="Zinc/RING finger domain, C3HC4 (zinc finger)"/>
    <property type="match status" value="1"/>
</dbReference>
<dbReference type="InterPro" id="IPR019786">
    <property type="entry name" value="Zinc_finger_PHD-type_CS"/>
</dbReference>
<feature type="compositionally biased region" description="Polar residues" evidence="9">
    <location>
        <begin position="1584"/>
        <end position="1594"/>
    </location>
</feature>
<evidence type="ECO:0000259" key="10">
    <source>
        <dbReference type="PROSITE" id="PS50016"/>
    </source>
</evidence>
<feature type="compositionally biased region" description="Polar residues" evidence="9">
    <location>
        <begin position="793"/>
        <end position="814"/>
    </location>
</feature>
<dbReference type="RefSeq" id="XP_029347366.1">
    <property type="nucleotide sequence ID" value="XM_029491506.1"/>
</dbReference>
<dbReference type="InterPro" id="IPR011011">
    <property type="entry name" value="Znf_FYVE_PHD"/>
</dbReference>
<dbReference type="InterPro" id="IPR037259">
    <property type="entry name" value="BRK_sf"/>
</dbReference>
<accession>A0A8R2JVP1</accession>
<dbReference type="Pfam" id="PF07500">
    <property type="entry name" value="TFIIS_M"/>
    <property type="match status" value="1"/>
</dbReference>
<dbReference type="RefSeq" id="XP_029347365.1">
    <property type="nucleotide sequence ID" value="XM_029491505.1"/>
</dbReference>
<evidence type="ECO:0000256" key="8">
    <source>
        <dbReference type="PROSITE-ProRule" id="PRU00146"/>
    </source>
</evidence>
<evidence type="ECO:0000256" key="3">
    <source>
        <dbReference type="ARBA" id="ARBA00022771"/>
    </source>
</evidence>
<evidence type="ECO:0000256" key="1">
    <source>
        <dbReference type="ARBA" id="ARBA00004123"/>
    </source>
</evidence>
<dbReference type="CTD" id="41524"/>
<feature type="compositionally biased region" description="Basic and acidic residues" evidence="9">
    <location>
        <begin position="1166"/>
        <end position="1175"/>
    </location>
</feature>
<dbReference type="Gene3D" id="1.10.472.30">
    <property type="entry name" value="Transcription elongation factor S-II, central domain"/>
    <property type="match status" value="1"/>
</dbReference>
<protein>
    <recommendedName>
        <fullName evidence="14">Death-inducer obliterator 1</fullName>
    </recommendedName>
</protein>
<feature type="region of interest" description="Disordered" evidence="9">
    <location>
        <begin position="460"/>
        <end position="485"/>
    </location>
</feature>
<dbReference type="CDD" id="cd15552">
    <property type="entry name" value="PHD_PHF3_like"/>
    <property type="match status" value="1"/>
</dbReference>
<dbReference type="GeneID" id="100167834"/>
<dbReference type="OrthoDB" id="1884872at2759"/>
<feature type="compositionally biased region" description="Basic and acidic residues" evidence="9">
    <location>
        <begin position="1199"/>
        <end position="1215"/>
    </location>
</feature>
<feature type="compositionally biased region" description="Acidic residues" evidence="9">
    <location>
        <begin position="10"/>
        <end position="21"/>
    </location>
</feature>
<keyword evidence="6" id="KW-0804">Transcription</keyword>
<evidence type="ECO:0000256" key="4">
    <source>
        <dbReference type="ARBA" id="ARBA00022833"/>
    </source>
</evidence>
<dbReference type="SMART" id="SM00510">
    <property type="entry name" value="TFS2M"/>
    <property type="match status" value="1"/>
</dbReference>
<dbReference type="Pfam" id="PF00628">
    <property type="entry name" value="PHD"/>
    <property type="match status" value="1"/>
</dbReference>
<dbReference type="Gene3D" id="3.40.5.120">
    <property type="match status" value="1"/>
</dbReference>
<dbReference type="InterPro" id="IPR006576">
    <property type="entry name" value="BRK_domain"/>
</dbReference>
<feature type="compositionally biased region" description="Polar residues" evidence="9">
    <location>
        <begin position="466"/>
        <end position="477"/>
    </location>
</feature>
<dbReference type="PROSITE" id="PS50016">
    <property type="entry name" value="ZF_PHD_2"/>
    <property type="match status" value="1"/>
</dbReference>
<proteinExistence type="predicted"/>
<reference evidence="12" key="2">
    <citation type="submission" date="2022-06" db="UniProtKB">
        <authorList>
            <consortium name="EnsemblMetazoa"/>
        </authorList>
    </citation>
    <scope>IDENTIFICATION</scope>
</reference>
<feature type="domain" description="PHD-type" evidence="10">
    <location>
        <begin position="559"/>
        <end position="613"/>
    </location>
</feature>
<dbReference type="Pfam" id="PF07744">
    <property type="entry name" value="SPOC"/>
    <property type="match status" value="1"/>
</dbReference>
<dbReference type="SMART" id="SM00249">
    <property type="entry name" value="PHD"/>
    <property type="match status" value="1"/>
</dbReference>
<feature type="domain" description="TFIIS central" evidence="11">
    <location>
        <begin position="989"/>
        <end position="1109"/>
    </location>
</feature>
<dbReference type="InterPro" id="IPR012921">
    <property type="entry name" value="SPOC_C"/>
</dbReference>
<dbReference type="PANTHER" id="PTHR11477:SF51">
    <property type="entry name" value="PROTEIN PARTNER OF SNF, ISOFORM B"/>
    <property type="match status" value="1"/>
</dbReference>
<dbReference type="EnsemblMetazoa" id="XM_029491507.1">
    <property type="protein sequence ID" value="XP_029347367.1"/>
    <property type="gene ID" value="LOC100167834"/>
</dbReference>
<feature type="compositionally biased region" description="Basic and acidic residues" evidence="9">
    <location>
        <begin position="1228"/>
        <end position="1240"/>
    </location>
</feature>
<feature type="compositionally biased region" description="Polar residues" evidence="9">
    <location>
        <begin position="1687"/>
        <end position="1703"/>
    </location>
</feature>
<feature type="compositionally biased region" description="Polar residues" evidence="9">
    <location>
        <begin position="1437"/>
        <end position="1448"/>
    </location>
</feature>
<dbReference type="EnsemblMetazoa" id="XM_029491505.1">
    <property type="protein sequence ID" value="XP_029347365.1"/>
    <property type="gene ID" value="LOC100167834"/>
</dbReference>
<evidence type="ECO:0000313" key="12">
    <source>
        <dbReference type="EnsemblMetazoa" id="XP_029347365.1"/>
    </source>
</evidence>
<reference evidence="13" key="1">
    <citation type="submission" date="2010-06" db="EMBL/GenBank/DDBJ databases">
        <authorList>
            <person name="Jiang H."/>
            <person name="Abraham K."/>
            <person name="Ali S."/>
            <person name="Alsbrooks S.L."/>
            <person name="Anim B.N."/>
            <person name="Anosike U.S."/>
            <person name="Attaway T."/>
            <person name="Bandaranaike D.P."/>
            <person name="Battles P.K."/>
            <person name="Bell S.N."/>
            <person name="Bell A.V."/>
            <person name="Beltran B."/>
            <person name="Bickham C."/>
            <person name="Bustamante Y."/>
            <person name="Caleb T."/>
            <person name="Canada A."/>
            <person name="Cardenas V."/>
            <person name="Carter K."/>
            <person name="Chacko J."/>
            <person name="Chandrabose M.N."/>
            <person name="Chavez D."/>
            <person name="Chavez A."/>
            <person name="Chen L."/>
            <person name="Chu H.-S."/>
            <person name="Claassen K.J."/>
            <person name="Cockrell R."/>
            <person name="Collins M."/>
            <person name="Cooper J.A."/>
            <person name="Cree A."/>
            <person name="Curry S.M."/>
            <person name="Da Y."/>
            <person name="Dao M.D."/>
            <person name="Das B."/>
            <person name="Davila M.-L."/>
            <person name="Davy-Carroll L."/>
            <person name="Denson S."/>
            <person name="Dinh H."/>
            <person name="Ebong V.E."/>
            <person name="Edwards J.R."/>
            <person name="Egan A."/>
            <person name="El-Daye J."/>
            <person name="Escobedo L."/>
            <person name="Fernandez S."/>
            <person name="Fernando P.R."/>
            <person name="Flagg N."/>
            <person name="Forbes L.D."/>
            <person name="Fowler R.G."/>
            <person name="Fu Q."/>
            <person name="Gabisi R.A."/>
            <person name="Ganer J."/>
            <person name="Garbino Pronczuk A."/>
            <person name="Garcia R.M."/>
            <person name="Garner T."/>
            <person name="Garrett T.E."/>
            <person name="Gonzalez D.A."/>
            <person name="Hamid H."/>
            <person name="Hawkins E.S."/>
            <person name="Hirani K."/>
            <person name="Hogues M.E."/>
            <person name="Hollins B."/>
            <person name="Hsiao C.-H."/>
            <person name="Jabil R."/>
            <person name="James M.L."/>
            <person name="Jhangiani S.N."/>
            <person name="Johnson B."/>
            <person name="Johnson Q."/>
            <person name="Joshi V."/>
            <person name="Kalu J.B."/>
            <person name="Kam C."/>
            <person name="Kashfia A."/>
            <person name="Keebler J."/>
            <person name="Kisamo H."/>
            <person name="Kovar C.L."/>
            <person name="Lago L.A."/>
            <person name="Lai C.-Y."/>
            <person name="Laidlaw J."/>
            <person name="Lara F."/>
            <person name="Le T.-K."/>
            <person name="Lee S.L."/>
            <person name="Legall F.H."/>
            <person name="Lemon S.J."/>
            <person name="Lewis L.R."/>
            <person name="Li B."/>
            <person name="Liu Y."/>
            <person name="Liu Y.-S."/>
            <person name="Lopez J."/>
            <person name="Lozado R.J."/>
            <person name="Lu J."/>
            <person name="Madu R.C."/>
            <person name="Maheshwari M."/>
            <person name="Maheshwari R."/>
            <person name="Malloy K."/>
            <person name="Martinez E."/>
            <person name="Mathew T."/>
            <person name="Mercado I.C."/>
            <person name="Mercado C."/>
            <person name="Meyer B."/>
            <person name="Montgomery K."/>
            <person name="Morgan M.B."/>
            <person name="Munidasa M."/>
            <person name="Nazareth L.V."/>
            <person name="Nelson J."/>
            <person name="Ng B.M."/>
            <person name="Nguyen N.B."/>
            <person name="Nguyen P.Q."/>
            <person name="Nguyen T."/>
            <person name="Obregon M."/>
            <person name="Okwuonu G.O."/>
            <person name="Onwere C.G."/>
            <person name="Orozco G."/>
            <person name="Parra A."/>
            <person name="Patel S."/>
            <person name="Patil S."/>
            <person name="Perez A."/>
            <person name="Perez Y."/>
            <person name="Pham C."/>
            <person name="Primus E.L."/>
            <person name="Pu L.-L."/>
            <person name="Puazo M."/>
            <person name="Qin X."/>
            <person name="Quiroz J.B."/>
            <person name="Reese J."/>
            <person name="Richards S."/>
            <person name="Rives C.M."/>
            <person name="Robberts R."/>
            <person name="Ruiz S.J."/>
            <person name="Ruiz M.J."/>
            <person name="Santibanez J."/>
            <person name="Schneider B.W."/>
            <person name="Sisson I."/>
            <person name="Smith M."/>
            <person name="Sodergren E."/>
            <person name="Song X.-Z."/>
            <person name="Song B.B."/>
            <person name="Summersgill H."/>
            <person name="Thelus R."/>
            <person name="Thornton R.D."/>
            <person name="Trejos Z.Y."/>
            <person name="Usmani K."/>
            <person name="Vattathil S."/>
            <person name="Villasana D."/>
            <person name="Walker D.L."/>
            <person name="Wang S."/>
            <person name="Wang K."/>
            <person name="White C.S."/>
            <person name="Williams A.C."/>
            <person name="Williamson J."/>
            <person name="Wilson K."/>
            <person name="Woghiren I.O."/>
            <person name="Woodworth J.R."/>
            <person name="Worley K.C."/>
            <person name="Wright R.A."/>
            <person name="Wu W."/>
            <person name="Young L."/>
            <person name="Zhang L."/>
            <person name="Zhang J."/>
            <person name="Zhu Y."/>
            <person name="Muzny D.M."/>
            <person name="Weinstock G."/>
            <person name="Gibbs R.A."/>
        </authorList>
    </citation>
    <scope>NUCLEOTIDE SEQUENCE [LARGE SCALE GENOMIC DNA]</scope>
    <source>
        <strain evidence="13">LSR1</strain>
    </source>
</reference>
<dbReference type="SMART" id="SM00592">
    <property type="entry name" value="BRK"/>
    <property type="match status" value="1"/>
</dbReference>
<dbReference type="GO" id="GO:0006351">
    <property type="term" value="P:DNA-templated transcription"/>
    <property type="evidence" value="ECO:0007669"/>
    <property type="project" value="InterPro"/>
</dbReference>
<keyword evidence="3 8" id="KW-0863">Zinc-finger</keyword>
<comment type="subcellular location">
    <subcellularLocation>
        <location evidence="1">Nucleus</location>
    </subcellularLocation>
</comment>
<dbReference type="SUPFAM" id="SSF160481">
    <property type="entry name" value="BRK domain-like"/>
    <property type="match status" value="1"/>
</dbReference>
<dbReference type="KEGG" id="api:100167834"/>
<dbReference type="Pfam" id="PF07533">
    <property type="entry name" value="BRK"/>
    <property type="match status" value="1"/>
</dbReference>
<evidence type="ECO:0000256" key="2">
    <source>
        <dbReference type="ARBA" id="ARBA00022723"/>
    </source>
</evidence>
<feature type="region of interest" description="Disordered" evidence="9">
    <location>
        <begin position="1154"/>
        <end position="1241"/>
    </location>
</feature>
<dbReference type="InterPro" id="IPR003618">
    <property type="entry name" value="TFIIS_cen_dom"/>
</dbReference>
<keyword evidence="5" id="KW-0805">Transcription regulation</keyword>
<dbReference type="CDD" id="cd22581">
    <property type="entry name" value="SPOC_PPS-like"/>
    <property type="match status" value="1"/>
</dbReference>
<dbReference type="InterPro" id="IPR013083">
    <property type="entry name" value="Znf_RING/FYVE/PHD"/>
</dbReference>